<protein>
    <submittedName>
        <fullName evidence="1">Uncharacterized protein</fullName>
    </submittedName>
</protein>
<dbReference type="EnsemblPlants" id="OBART04G05870.1">
    <property type="protein sequence ID" value="OBART04G05870.1"/>
    <property type="gene ID" value="OBART04G05870"/>
</dbReference>
<reference evidence="1" key="2">
    <citation type="submission" date="2015-03" db="UniProtKB">
        <authorList>
            <consortium name="EnsemblPlants"/>
        </authorList>
    </citation>
    <scope>IDENTIFICATION</scope>
</reference>
<dbReference type="AlphaFoldDB" id="A0A0D3FTL8"/>
<dbReference type="Gramene" id="OBART04G05870.1">
    <property type="protein sequence ID" value="OBART04G05870.1"/>
    <property type="gene ID" value="OBART04G05870"/>
</dbReference>
<reference evidence="1" key="1">
    <citation type="journal article" date="2009" name="Rice">
        <title>De Novo Next Generation Sequencing of Plant Genomes.</title>
        <authorList>
            <person name="Rounsley S."/>
            <person name="Marri P.R."/>
            <person name="Yu Y."/>
            <person name="He R."/>
            <person name="Sisneros N."/>
            <person name="Goicoechea J.L."/>
            <person name="Lee S.J."/>
            <person name="Angelova A."/>
            <person name="Kudrna D."/>
            <person name="Luo M."/>
            <person name="Affourtit J."/>
            <person name="Desany B."/>
            <person name="Knight J."/>
            <person name="Niazi F."/>
            <person name="Egholm M."/>
            <person name="Wing R.A."/>
        </authorList>
    </citation>
    <scope>NUCLEOTIDE SEQUENCE [LARGE SCALE GENOMIC DNA]</scope>
    <source>
        <strain evidence="1">IRGC 105608</strain>
    </source>
</reference>
<dbReference type="PaxDb" id="65489-OBART04G05860.1"/>
<organism evidence="1">
    <name type="scientific">Oryza barthii</name>
    <dbReference type="NCBI Taxonomy" id="65489"/>
    <lineage>
        <taxon>Eukaryota</taxon>
        <taxon>Viridiplantae</taxon>
        <taxon>Streptophyta</taxon>
        <taxon>Embryophyta</taxon>
        <taxon>Tracheophyta</taxon>
        <taxon>Spermatophyta</taxon>
        <taxon>Magnoliopsida</taxon>
        <taxon>Liliopsida</taxon>
        <taxon>Poales</taxon>
        <taxon>Poaceae</taxon>
        <taxon>BOP clade</taxon>
        <taxon>Oryzoideae</taxon>
        <taxon>Oryzeae</taxon>
        <taxon>Oryzinae</taxon>
        <taxon>Oryza</taxon>
    </lineage>
</organism>
<dbReference type="STRING" id="65489.A0A0D3FTL8"/>
<evidence type="ECO:0000313" key="1">
    <source>
        <dbReference type="EnsemblPlants" id="OBART04G05860.1"/>
    </source>
</evidence>
<dbReference type="EnsemblPlants" id="OBART04G05860.1">
    <property type="protein sequence ID" value="OBART04G05860.1"/>
    <property type="gene ID" value="OBART04G05860"/>
</dbReference>
<dbReference type="Gramene" id="OBART04G05860.1">
    <property type="protein sequence ID" value="OBART04G05860.1"/>
    <property type="gene ID" value="OBART04G05860"/>
</dbReference>
<accession>A0A0D3FTL8</accession>
<sequence length="230" mass="25651">MGPEIATVPNISEGLVEISKKMMDLAAQLRAMAAQSAKPAAFIEEAEPLYRHAVALRSRGRVFKQHRWRQYLAVTLQPRGGGVTRGEVLMFPLPAAPSLGVATQPRPRRWDWQWCHRRWRPQQRRFPLQRRYNMVWAFGLQALFSGDAALFPQVEAHVPVMVGAELGDVRAARFAGATGRCGIHVSQWRRSCQPHVLVREVGGSTTAASLLAVWSPERKGDRVSALSQLG</sequence>
<dbReference type="Proteomes" id="UP000026960">
    <property type="component" value="Chromosome 4"/>
</dbReference>
<proteinExistence type="predicted"/>
<name>A0A0D3FTL8_9ORYZ</name>
<keyword evidence="2" id="KW-1185">Reference proteome</keyword>
<evidence type="ECO:0000313" key="2">
    <source>
        <dbReference type="Proteomes" id="UP000026960"/>
    </source>
</evidence>
<dbReference type="HOGENOM" id="CLU_056844_1_0_1"/>